<evidence type="ECO:0000256" key="2">
    <source>
        <dbReference type="ARBA" id="ARBA00022475"/>
    </source>
</evidence>
<evidence type="ECO:0000256" key="7">
    <source>
        <dbReference type="SAM" id="MobiDB-lite"/>
    </source>
</evidence>
<feature type="compositionally biased region" description="Basic and acidic residues" evidence="7">
    <location>
        <begin position="9"/>
        <end position="20"/>
    </location>
</feature>
<feature type="binding site" evidence="6">
    <location>
        <position position="588"/>
    </location>
    <ligand>
        <name>Zn(2+)</name>
        <dbReference type="ChEBI" id="CHEBI:29105"/>
    </ligand>
</feature>
<evidence type="ECO:0000256" key="3">
    <source>
        <dbReference type="ARBA" id="ARBA00022723"/>
    </source>
</evidence>
<feature type="binding site" evidence="6">
    <location>
        <position position="393"/>
    </location>
    <ligand>
        <name>Zn(2+)</name>
        <dbReference type="ChEBI" id="CHEBI:29105"/>
    </ligand>
</feature>
<dbReference type="GO" id="GO:0008270">
    <property type="term" value="F:zinc ion binding"/>
    <property type="evidence" value="ECO:0007669"/>
    <property type="project" value="UniProtKB-UniRule"/>
</dbReference>
<dbReference type="RefSeq" id="WP_063389394.1">
    <property type="nucleotide sequence ID" value="NZ_LWBR01000072.1"/>
</dbReference>
<name>A0A165WFS7_9BACI</name>
<dbReference type="Pfam" id="PF10070">
    <property type="entry name" value="DabA"/>
    <property type="match status" value="1"/>
</dbReference>
<comment type="similarity">
    <text evidence="6">Belongs to the inorganic carbon transporter (TC 9.A.2) DabA family.</text>
</comment>
<dbReference type="PANTHER" id="PTHR38344:SF1">
    <property type="entry name" value="INORGANIC CARBON TRANSPORTER SUBUNIT DABA-RELATED"/>
    <property type="match status" value="1"/>
</dbReference>
<proteinExistence type="inferred from homology"/>
<dbReference type="OrthoDB" id="9805101at2"/>
<comment type="function">
    <text evidence="6">Part of an energy-coupled inorganic carbon pump.</text>
</comment>
<evidence type="ECO:0000256" key="1">
    <source>
        <dbReference type="ARBA" id="ARBA00022448"/>
    </source>
</evidence>
<comment type="caution">
    <text evidence="8">The sequence shown here is derived from an EMBL/GenBank/DDBJ whole genome shotgun (WGS) entry which is preliminary data.</text>
</comment>
<evidence type="ECO:0000256" key="5">
    <source>
        <dbReference type="ARBA" id="ARBA00023136"/>
    </source>
</evidence>
<keyword evidence="2 6" id="KW-1003">Cell membrane</keyword>
<feature type="region of interest" description="Disordered" evidence="7">
    <location>
        <begin position="1"/>
        <end position="20"/>
    </location>
</feature>
<keyword evidence="4 6" id="KW-0862">Zinc</keyword>
<evidence type="ECO:0000256" key="4">
    <source>
        <dbReference type="ARBA" id="ARBA00022833"/>
    </source>
</evidence>
<keyword evidence="1 6" id="KW-0813">Transport</keyword>
<dbReference type="HAMAP" id="MF_01871">
    <property type="entry name" value="DabA"/>
    <property type="match status" value="1"/>
</dbReference>
<evidence type="ECO:0000313" key="8">
    <source>
        <dbReference type="EMBL" id="KZN94935.1"/>
    </source>
</evidence>
<sequence>MSKTVISLERPEEQSKRNKKDVSRSILQLVEQACDAIAPLWPISTFIARHPWMELEHMPFTEVAEHFQQNLHVHLYPTMPVVRKALSRGEIDSSFVEKQLENWLSEQSLPVHRHKAEQLCRALLWNETVPHQWLDSPELNELAAEIAELIGSTNAAVVKPISARMKKLDERLDQQMIKWCKLYLDENQAAWAMPFREQGFYPAWHKLIQNDPALSKNERKRLADWPEDAETALLFSLSLLDIDDEKAKDYLESHLLALPGWAGMLKWRSQQSGEGLQLLVDYLAIRLSLEWAFAAPYLPLEQEKKADVSSLLPLLAAWIHWGGISVDEWRELSKDEMTSCLLFADRFWRINRYHLWLEAWEETYESRLQEKIASRPYTGQKEQAAVQLLFCIDVRSEPFRRHLEESGPFETYGCAGFFGLPILTRELDSDHTHPSCPVIIEPKHEIYESARDDVSKFRRRLNVYQFIGDTFKKMKKDALASLLLPEMSGPWLGLHTIARSIAPRWAGHFLQQAEKTAERKPPTNLSLHYEKSCSSSGLPIGFTTEEQVQYVKQLLTNIGLTSSFAPLVVVCGHESMTTNNPYASSLDCGACGGTAGAFNARVFASLCNLQEVREGLMKEGIFIPDETVFVAAEHITTVDELCFLDLPTLSKKAEQSLHLLEGKLEEVRRKANAERLANLPRTGKSKNPVTEASRRSVDWSEIRPEWGLAGNAAFIIGRRTLTKHCHLDGKVFLHSYDWRKDQSGEALENIISGPATVGQWINLQYYASTVAPHYYGSGSKTTQTVTGGFGVMQGNGSDLLSGLPWQSVSSSDGELFHSPLRLLLIIEAPRFYIERLLRDNPFFRQKVKNGWLRLSSIEPETGAWLKWKFDRIHGEFYTEPI</sequence>
<dbReference type="GO" id="GO:0005886">
    <property type="term" value="C:plasma membrane"/>
    <property type="evidence" value="ECO:0007669"/>
    <property type="project" value="UniProtKB-SubCell"/>
</dbReference>
<gene>
    <name evidence="6" type="primary">dabA</name>
    <name evidence="8" type="ORF">AZI98_16770</name>
</gene>
<reference evidence="8 9" key="1">
    <citation type="submission" date="2016-04" db="EMBL/GenBank/DDBJ databases">
        <title>Draft genome sequence of Aeribacillus pallidus 8m3 from petroleum reservoir.</title>
        <authorList>
            <person name="Poltaraus A.B."/>
            <person name="Nazina T.N."/>
            <person name="Tourova T.P."/>
            <person name="Malakho S.M."/>
            <person name="Korshunova A.V."/>
            <person name="Sokolova D.S."/>
        </authorList>
    </citation>
    <scope>NUCLEOTIDE SEQUENCE [LARGE SCALE GENOMIC DNA]</scope>
    <source>
        <strain evidence="8 9">8m3</strain>
    </source>
</reference>
<comment type="subcellular location">
    <subcellularLocation>
        <location evidence="6">Cell membrane</location>
        <topology evidence="6">Peripheral membrane protein</topology>
    </subcellularLocation>
</comment>
<dbReference type="EMBL" id="LWBR01000072">
    <property type="protein sequence ID" value="KZN94935.1"/>
    <property type="molecule type" value="Genomic_DNA"/>
</dbReference>
<feature type="binding site" evidence="6">
    <location>
        <position position="391"/>
    </location>
    <ligand>
        <name>Zn(2+)</name>
        <dbReference type="ChEBI" id="CHEBI:29105"/>
    </ligand>
</feature>
<keyword evidence="3 6" id="KW-0479">Metal-binding</keyword>
<evidence type="ECO:0000256" key="6">
    <source>
        <dbReference type="HAMAP-Rule" id="MF_01871"/>
    </source>
</evidence>
<protein>
    <recommendedName>
        <fullName evidence="6">Probable inorganic carbon transporter subunit DabA</fullName>
    </recommendedName>
</protein>
<accession>A0A165WFS7</accession>
<keyword evidence="5 6" id="KW-0472">Membrane</keyword>
<dbReference type="Proteomes" id="UP000076476">
    <property type="component" value="Unassembled WGS sequence"/>
</dbReference>
<feature type="binding site" evidence="6">
    <location>
        <position position="573"/>
    </location>
    <ligand>
        <name>Zn(2+)</name>
        <dbReference type="ChEBI" id="CHEBI:29105"/>
    </ligand>
</feature>
<dbReference type="PANTHER" id="PTHR38344">
    <property type="entry name" value="UPF0753 PROTEIN AQ_863"/>
    <property type="match status" value="1"/>
</dbReference>
<organism evidence="8 9">
    <name type="scientific">Aeribacillus pallidus</name>
    <dbReference type="NCBI Taxonomy" id="33936"/>
    <lineage>
        <taxon>Bacteria</taxon>
        <taxon>Bacillati</taxon>
        <taxon>Bacillota</taxon>
        <taxon>Bacilli</taxon>
        <taxon>Bacillales</taxon>
        <taxon>Bacillaceae</taxon>
        <taxon>Aeribacillus</taxon>
    </lineage>
</organism>
<dbReference type="STRING" id="33936.AZI98_16770"/>
<dbReference type="AlphaFoldDB" id="A0A165WFS7"/>
<evidence type="ECO:0000313" key="9">
    <source>
        <dbReference type="Proteomes" id="UP000076476"/>
    </source>
</evidence>
<comment type="subunit">
    <text evidence="6">Forms a complex with DabB.</text>
</comment>
<comment type="cofactor">
    <cofactor evidence="6">
        <name>Zn(2+)</name>
        <dbReference type="ChEBI" id="CHEBI:29105"/>
    </cofactor>
</comment>
<keyword evidence="9" id="KW-1185">Reference proteome</keyword>
<dbReference type="InterPro" id="IPR018752">
    <property type="entry name" value="DabA"/>
</dbReference>